<evidence type="ECO:0000313" key="4">
    <source>
        <dbReference type="Proteomes" id="UP001165587"/>
    </source>
</evidence>
<feature type="transmembrane region" description="Helical" evidence="1">
    <location>
        <begin position="221"/>
        <end position="242"/>
    </location>
</feature>
<dbReference type="AlphaFoldDB" id="A0AA42BVY2"/>
<feature type="transmembrane region" description="Helical" evidence="1">
    <location>
        <begin position="170"/>
        <end position="189"/>
    </location>
</feature>
<evidence type="ECO:0000256" key="1">
    <source>
        <dbReference type="SAM" id="Phobius"/>
    </source>
</evidence>
<reference evidence="3" key="1">
    <citation type="submission" date="2022-08" db="EMBL/GenBank/DDBJ databases">
        <authorList>
            <person name="Deng Y."/>
            <person name="Han X.-F."/>
            <person name="Zhang Y.-Q."/>
        </authorList>
    </citation>
    <scope>NUCLEOTIDE SEQUENCE</scope>
    <source>
        <strain evidence="3">CPCC 203407</strain>
    </source>
</reference>
<keyword evidence="1" id="KW-0812">Transmembrane</keyword>
<sequence>MAERELSVDQGREHRSAWARFWNAGSWWKALLFIAVYWGVYQLIGLGVTTLAAGLVVRDDILSTPLSVLFGVAVPILLAGLLLLLFARSLGWIRPLFARQPVEGRAWMWVAVVLVLIPIVVRLVATQWSAWSVAQVLAILFLGLCIGLTEELATRGIIVRMLRSGGYHERLVFVLSSLYFALLHAGNFVSGQDVATVAITVVYAFGFGAMMYLSLRVTGRLIWVILLHAATDPTTILATGGIDTHTAAGGASGLLSIAGLFGIAYVVLAVLAVFLVKNRSDAGRSRASTG</sequence>
<dbReference type="InterPro" id="IPR003675">
    <property type="entry name" value="Rce1/LyrA-like_dom"/>
</dbReference>
<dbReference type="EMBL" id="JANLCK010000017">
    <property type="protein sequence ID" value="MCS5727926.1"/>
    <property type="molecule type" value="Genomic_DNA"/>
</dbReference>
<dbReference type="GO" id="GO:0080120">
    <property type="term" value="P:CAAX-box protein maturation"/>
    <property type="evidence" value="ECO:0007669"/>
    <property type="project" value="UniProtKB-ARBA"/>
</dbReference>
<evidence type="ECO:0000259" key="2">
    <source>
        <dbReference type="Pfam" id="PF02517"/>
    </source>
</evidence>
<keyword evidence="4" id="KW-1185">Reference proteome</keyword>
<dbReference type="GO" id="GO:0004175">
    <property type="term" value="F:endopeptidase activity"/>
    <property type="evidence" value="ECO:0007669"/>
    <property type="project" value="UniProtKB-ARBA"/>
</dbReference>
<feature type="transmembrane region" description="Helical" evidence="1">
    <location>
        <begin position="68"/>
        <end position="86"/>
    </location>
</feature>
<keyword evidence="3" id="KW-0378">Hydrolase</keyword>
<name>A0AA42BVY2_9MICO</name>
<feature type="domain" description="CAAX prenyl protease 2/Lysostaphin resistance protein A-like" evidence="2">
    <location>
        <begin position="134"/>
        <end position="232"/>
    </location>
</feature>
<feature type="transmembrane region" description="Helical" evidence="1">
    <location>
        <begin position="106"/>
        <end position="125"/>
    </location>
</feature>
<keyword evidence="3" id="KW-0645">Protease</keyword>
<dbReference type="GO" id="GO:0008237">
    <property type="term" value="F:metallopeptidase activity"/>
    <property type="evidence" value="ECO:0007669"/>
    <property type="project" value="UniProtKB-KW"/>
</dbReference>
<gene>
    <name evidence="3" type="ORF">N1028_18670</name>
</gene>
<feature type="transmembrane region" description="Helical" evidence="1">
    <location>
        <begin position="30"/>
        <end position="56"/>
    </location>
</feature>
<keyword evidence="1" id="KW-0472">Membrane</keyword>
<feature type="transmembrane region" description="Helical" evidence="1">
    <location>
        <begin position="131"/>
        <end position="149"/>
    </location>
</feature>
<feature type="transmembrane region" description="Helical" evidence="1">
    <location>
        <begin position="254"/>
        <end position="276"/>
    </location>
</feature>
<accession>A0AA42BVY2</accession>
<proteinExistence type="predicted"/>
<dbReference type="Pfam" id="PF02517">
    <property type="entry name" value="Rce1-like"/>
    <property type="match status" value="1"/>
</dbReference>
<evidence type="ECO:0000313" key="3">
    <source>
        <dbReference type="EMBL" id="MCS5727926.1"/>
    </source>
</evidence>
<keyword evidence="3" id="KW-0482">Metalloprotease</keyword>
<feature type="transmembrane region" description="Helical" evidence="1">
    <location>
        <begin position="195"/>
        <end position="214"/>
    </location>
</feature>
<protein>
    <submittedName>
        <fullName evidence="3">CPBP family intramembrane metalloprotease</fullName>
    </submittedName>
</protein>
<dbReference type="Proteomes" id="UP001165587">
    <property type="component" value="Unassembled WGS sequence"/>
</dbReference>
<keyword evidence="1" id="KW-1133">Transmembrane helix</keyword>
<dbReference type="RefSeq" id="WP_259531027.1">
    <property type="nucleotide sequence ID" value="NZ_JANLCK010000017.1"/>
</dbReference>
<comment type="caution">
    <text evidence="3">The sequence shown here is derived from an EMBL/GenBank/DDBJ whole genome shotgun (WGS) entry which is preliminary data.</text>
</comment>
<organism evidence="3 4">
    <name type="scientific">Herbiconiux oxytropis</name>
    <dbReference type="NCBI Taxonomy" id="2970915"/>
    <lineage>
        <taxon>Bacteria</taxon>
        <taxon>Bacillati</taxon>
        <taxon>Actinomycetota</taxon>
        <taxon>Actinomycetes</taxon>
        <taxon>Micrococcales</taxon>
        <taxon>Microbacteriaceae</taxon>
        <taxon>Herbiconiux</taxon>
    </lineage>
</organism>